<keyword evidence="2" id="KW-0812">Transmembrane</keyword>
<dbReference type="Pfam" id="PF01663">
    <property type="entry name" value="Phosphodiest"/>
    <property type="match status" value="1"/>
</dbReference>
<dbReference type="SUPFAM" id="SSF53649">
    <property type="entry name" value="Alkaline phosphatase-like"/>
    <property type="match status" value="1"/>
</dbReference>
<keyword evidence="4" id="KW-0540">Nuclease</keyword>
<dbReference type="GO" id="GO:0004519">
    <property type="term" value="F:endonuclease activity"/>
    <property type="evidence" value="ECO:0007669"/>
    <property type="project" value="UniProtKB-KW"/>
</dbReference>
<dbReference type="PANTHER" id="PTHR14859">
    <property type="entry name" value="CALCOFLUOR WHITE HYPERSENSITIVE PROTEIN PRECURSOR"/>
    <property type="match status" value="1"/>
</dbReference>
<keyword evidence="2" id="KW-1133">Transmembrane helix</keyword>
<dbReference type="OrthoDB" id="155529at2"/>
<dbReference type="GO" id="GO:0006506">
    <property type="term" value="P:GPI anchor biosynthetic process"/>
    <property type="evidence" value="ECO:0007669"/>
    <property type="project" value="TreeGrafter"/>
</dbReference>
<feature type="region of interest" description="Disordered" evidence="1">
    <location>
        <begin position="803"/>
        <end position="823"/>
    </location>
</feature>
<dbReference type="Gene3D" id="3.60.10.10">
    <property type="entry name" value="Endonuclease/exonuclease/phosphatase"/>
    <property type="match status" value="1"/>
</dbReference>
<dbReference type="InterPro" id="IPR005135">
    <property type="entry name" value="Endo/exonuclease/phosphatase"/>
</dbReference>
<feature type="domain" description="Endonuclease/exonuclease/phosphatase" evidence="3">
    <location>
        <begin position="561"/>
        <end position="788"/>
    </location>
</feature>
<dbReference type="RefSeq" id="WP_096054362.1">
    <property type="nucleotide sequence ID" value="NZ_CP023344.1"/>
</dbReference>
<evidence type="ECO:0000313" key="4">
    <source>
        <dbReference type="EMBL" id="ATC62727.1"/>
    </source>
</evidence>
<dbReference type="InterPro" id="IPR051916">
    <property type="entry name" value="GPI-anchor_lipid_remodeler"/>
</dbReference>
<evidence type="ECO:0000256" key="2">
    <source>
        <dbReference type="SAM" id="Phobius"/>
    </source>
</evidence>
<dbReference type="EMBL" id="CP023344">
    <property type="protein sequence ID" value="ATC62727.1"/>
    <property type="molecule type" value="Genomic_DNA"/>
</dbReference>
<gene>
    <name evidence="4" type="ORF">CMV30_01395</name>
</gene>
<feature type="compositionally biased region" description="Basic and acidic residues" evidence="1">
    <location>
        <begin position="360"/>
        <end position="372"/>
    </location>
</feature>
<dbReference type="KEGG" id="vbh:CMV30_01395"/>
<feature type="region of interest" description="Disordered" evidence="1">
    <location>
        <begin position="340"/>
        <end position="373"/>
    </location>
</feature>
<protein>
    <submittedName>
        <fullName evidence="4">Endonuclease</fullName>
    </submittedName>
</protein>
<name>A0A290Q347_9BACT</name>
<organism evidence="4 5">
    <name type="scientific">Nibricoccus aquaticus</name>
    <dbReference type="NCBI Taxonomy" id="2576891"/>
    <lineage>
        <taxon>Bacteria</taxon>
        <taxon>Pseudomonadati</taxon>
        <taxon>Verrucomicrobiota</taxon>
        <taxon>Opitutia</taxon>
        <taxon>Opitutales</taxon>
        <taxon>Opitutaceae</taxon>
        <taxon>Nibricoccus</taxon>
    </lineage>
</organism>
<sequence length="823" mass="90238">MLTRIEAAWWRMRRRFSRNEWAVRGLKLGVTADAPHAHGLLMIQIDGLAREQLERAIARGRMPFLKRLLNRGHQLHTFYPGLPSSTPAVQAELYYGVRGAVPAFSFLDKRVGGIGMMMHPDWAKRIEADLQTQATGLLTGGSSWSNIYTGGAAQEESHFCGASIGLGDMWRTGKLRTLVTFAFLHFGAFARLVGLLLLEIVIGFFDALRGVFVQGRSLKRELFFLLARVFVCVGLREMVTLGARLDVTRGLPVVHVNFLGYDEQSHRRGPDSAFAHWTLKGIDRAIRELHRAARRSGRRDYDVWIFSDHGQVRTKALAGVVEGGLEGLVRKHWPNQDAVKAAEAARPQRRPSPGHWLGGPKKEKREETHRAESQLSVFEKQEFAVAALGPVGHVYFGRDLGETGKRRLAAALLRDGVGGVLLRREDGRVDWLHAGGEQVLPDLPEGLPCAEPLRSEIAKDLAHLCHNPHAGDLVVLGWGTKGECWTFAQENGSHAGPTAAEAQGFALLPANVWLPEEARHFIRPSVLRAAALRALGRSETGAVVAAQRRQPSATAVAMRVVTYNVHSCHGGDGRVSPARIARVLERLDADVIALQELDCGRERSRGEDQLAIIAEKLGMHAYFCPAVTSGNSKYGHGVLSREPIRLVRRAVLPRGGRIRGEPREALWVTVPWLGEEVQLLTTHLGLGSAEQASQVADLLAPEWLGGIGTDKPVILCGDMNFPPGSAAYRKLSALMNDVQAHAPGHTARRTFPARWPLRRIDHIFASKHFEVCGVKVLEDDLTRIASDHLPLAADLKLIVPEKTSAPSEGSPRTAVSAGISPVV</sequence>
<evidence type="ECO:0000259" key="3">
    <source>
        <dbReference type="Pfam" id="PF03372"/>
    </source>
</evidence>
<dbReference type="PANTHER" id="PTHR14859:SF15">
    <property type="entry name" value="ENDONUCLEASE_EXONUCLEASE_PHOSPHATASE DOMAIN-CONTAINING PROTEIN"/>
    <property type="match status" value="1"/>
</dbReference>
<feature type="transmembrane region" description="Helical" evidence="2">
    <location>
        <begin position="178"/>
        <end position="202"/>
    </location>
</feature>
<dbReference type="Pfam" id="PF03372">
    <property type="entry name" value="Exo_endo_phos"/>
    <property type="match status" value="1"/>
</dbReference>
<keyword evidence="4" id="KW-0378">Hydrolase</keyword>
<accession>A0A290Q347</accession>
<dbReference type="SUPFAM" id="SSF56219">
    <property type="entry name" value="DNase I-like"/>
    <property type="match status" value="1"/>
</dbReference>
<evidence type="ECO:0000313" key="5">
    <source>
        <dbReference type="Proteomes" id="UP000217265"/>
    </source>
</evidence>
<proteinExistence type="predicted"/>
<dbReference type="Gene3D" id="3.40.720.10">
    <property type="entry name" value="Alkaline Phosphatase, subunit A"/>
    <property type="match status" value="2"/>
</dbReference>
<keyword evidence="4" id="KW-0255">Endonuclease</keyword>
<dbReference type="GO" id="GO:0016020">
    <property type="term" value="C:membrane"/>
    <property type="evidence" value="ECO:0007669"/>
    <property type="project" value="GOC"/>
</dbReference>
<dbReference type="InterPro" id="IPR036691">
    <property type="entry name" value="Endo/exonu/phosph_ase_sf"/>
</dbReference>
<dbReference type="AlphaFoldDB" id="A0A290Q347"/>
<keyword evidence="5" id="KW-1185">Reference proteome</keyword>
<reference evidence="4 5" key="1">
    <citation type="submission" date="2017-09" db="EMBL/GenBank/DDBJ databases">
        <title>Complete genome sequence of Verrucomicrobial strain HZ-65, isolated from freshwater.</title>
        <authorList>
            <person name="Choi A."/>
        </authorList>
    </citation>
    <scope>NUCLEOTIDE SEQUENCE [LARGE SCALE GENOMIC DNA]</scope>
    <source>
        <strain evidence="4 5">HZ-65</strain>
    </source>
</reference>
<evidence type="ECO:0000256" key="1">
    <source>
        <dbReference type="SAM" id="MobiDB-lite"/>
    </source>
</evidence>
<dbReference type="Proteomes" id="UP000217265">
    <property type="component" value="Chromosome"/>
</dbReference>
<keyword evidence="2" id="KW-0472">Membrane</keyword>
<dbReference type="InterPro" id="IPR002591">
    <property type="entry name" value="Phosphodiest/P_Trfase"/>
</dbReference>
<dbReference type="InterPro" id="IPR017850">
    <property type="entry name" value="Alkaline_phosphatase_core_sf"/>
</dbReference>